<name>A0ABQ9XJQ8_9EUKA</name>
<protein>
    <submittedName>
        <fullName evidence="1">Uncharacterized protein</fullName>
    </submittedName>
</protein>
<evidence type="ECO:0000313" key="2">
    <source>
        <dbReference type="Proteomes" id="UP001281761"/>
    </source>
</evidence>
<evidence type="ECO:0000313" key="1">
    <source>
        <dbReference type="EMBL" id="KAK2951695.1"/>
    </source>
</evidence>
<dbReference type="Proteomes" id="UP001281761">
    <property type="component" value="Unassembled WGS sequence"/>
</dbReference>
<dbReference type="EMBL" id="JARBJD010000114">
    <property type="protein sequence ID" value="KAK2951695.1"/>
    <property type="molecule type" value="Genomic_DNA"/>
</dbReference>
<gene>
    <name evidence="1" type="ORF">BLNAU_13307</name>
</gene>
<reference evidence="1 2" key="1">
    <citation type="journal article" date="2022" name="bioRxiv">
        <title>Genomics of Preaxostyla Flagellates Illuminates Evolutionary Transitions and the Path Towards Mitochondrial Loss.</title>
        <authorList>
            <person name="Novak L.V.F."/>
            <person name="Treitli S.C."/>
            <person name="Pyrih J."/>
            <person name="Halakuc P."/>
            <person name="Pipaliya S.V."/>
            <person name="Vacek V."/>
            <person name="Brzon O."/>
            <person name="Soukal P."/>
            <person name="Eme L."/>
            <person name="Dacks J.B."/>
            <person name="Karnkowska A."/>
            <person name="Elias M."/>
            <person name="Hampl V."/>
        </authorList>
    </citation>
    <scope>NUCLEOTIDE SEQUENCE [LARGE SCALE GENOMIC DNA]</scope>
    <source>
        <strain evidence="1">NAU3</strain>
        <tissue evidence="1">Gut</tissue>
    </source>
</reference>
<keyword evidence="2" id="KW-1185">Reference proteome</keyword>
<accession>A0ABQ9XJQ8</accession>
<sequence length="126" mass="14256">MVPHRKERGLLIFLESLSPPLVGNSVSANIINLAFPNENPAPPVVQPPEPRLILKTKKELFNEMKAQNPTPCSYSTFMKQITHLKMARRRTDVCQYCEAGKKLERKRQTIVSSTCGISDSTEYLLQ</sequence>
<organism evidence="1 2">
    <name type="scientific">Blattamonas nauphoetae</name>
    <dbReference type="NCBI Taxonomy" id="2049346"/>
    <lineage>
        <taxon>Eukaryota</taxon>
        <taxon>Metamonada</taxon>
        <taxon>Preaxostyla</taxon>
        <taxon>Oxymonadida</taxon>
        <taxon>Blattamonas</taxon>
    </lineage>
</organism>
<comment type="caution">
    <text evidence="1">The sequence shown here is derived from an EMBL/GenBank/DDBJ whole genome shotgun (WGS) entry which is preliminary data.</text>
</comment>
<proteinExistence type="predicted"/>